<organism evidence="3 4">
    <name type="scientific">Cladonia borealis</name>
    <dbReference type="NCBI Taxonomy" id="184061"/>
    <lineage>
        <taxon>Eukaryota</taxon>
        <taxon>Fungi</taxon>
        <taxon>Dikarya</taxon>
        <taxon>Ascomycota</taxon>
        <taxon>Pezizomycotina</taxon>
        <taxon>Lecanoromycetes</taxon>
        <taxon>OSLEUM clade</taxon>
        <taxon>Lecanoromycetidae</taxon>
        <taxon>Lecanorales</taxon>
        <taxon>Lecanorineae</taxon>
        <taxon>Cladoniaceae</taxon>
        <taxon>Cladonia</taxon>
    </lineage>
</organism>
<dbReference type="InterPro" id="IPR036420">
    <property type="entry name" value="BRCT_dom_sf"/>
</dbReference>
<dbReference type="SUPFAM" id="SSF52113">
    <property type="entry name" value="BRCT domain"/>
    <property type="match status" value="1"/>
</dbReference>
<feature type="region of interest" description="Disordered" evidence="1">
    <location>
        <begin position="106"/>
        <end position="148"/>
    </location>
</feature>
<feature type="region of interest" description="Disordered" evidence="1">
    <location>
        <begin position="72"/>
        <end position="92"/>
    </location>
</feature>
<feature type="compositionally biased region" description="Polar residues" evidence="1">
    <location>
        <begin position="128"/>
        <end position="145"/>
    </location>
</feature>
<dbReference type="PROSITE" id="PS50172">
    <property type="entry name" value="BRCT"/>
    <property type="match status" value="1"/>
</dbReference>
<dbReference type="Gene3D" id="3.40.50.10190">
    <property type="entry name" value="BRCT domain"/>
    <property type="match status" value="1"/>
</dbReference>
<evidence type="ECO:0000313" key="3">
    <source>
        <dbReference type="EMBL" id="KAK0514965.1"/>
    </source>
</evidence>
<name>A0AA39V9B1_9LECA</name>
<feature type="region of interest" description="Disordered" evidence="1">
    <location>
        <begin position="279"/>
        <end position="298"/>
    </location>
</feature>
<dbReference type="AlphaFoldDB" id="A0AA39V9B1"/>
<keyword evidence="4" id="KW-1185">Reference proteome</keyword>
<dbReference type="InterPro" id="IPR001357">
    <property type="entry name" value="BRCT_dom"/>
</dbReference>
<feature type="region of interest" description="Disordered" evidence="1">
    <location>
        <begin position="1"/>
        <end position="45"/>
    </location>
</feature>
<evidence type="ECO:0000313" key="4">
    <source>
        <dbReference type="Proteomes" id="UP001166286"/>
    </source>
</evidence>
<dbReference type="Proteomes" id="UP001166286">
    <property type="component" value="Unassembled WGS sequence"/>
</dbReference>
<proteinExistence type="predicted"/>
<comment type="caution">
    <text evidence="3">The sequence shown here is derived from an EMBL/GenBank/DDBJ whole genome shotgun (WGS) entry which is preliminary data.</text>
</comment>
<dbReference type="Pfam" id="PF00533">
    <property type="entry name" value="BRCT"/>
    <property type="match status" value="1"/>
</dbReference>
<feature type="compositionally biased region" description="Polar residues" evidence="1">
    <location>
        <begin position="36"/>
        <end position="45"/>
    </location>
</feature>
<sequence>MPPAHLPISPAPAPTRKIFDPWNSSSTGHQRAENRLSGSTSWRASRTLKLGNQFSSSEGGGKRLYDTVGAGSEDFGKDGRKENGSWEVGAPGLREKGWRDIGVMMTHGAKAERDRRKKDSDNCKENEPATQSIDPAADSTCSLSKQDQEKPPQIFAGLTIYINGSTFPLISDHKLKHLLATHGANISLALGRRSVTHVILGKPNGSRGGGAGGGLSGSKLQKEVQRVGGKGIRFVGVEWVLESLRVGRRLGEEGFGVGGGVGRPVGVKGIGEIFGVVGKRKGEDEDGGGGEGEGEKGE</sequence>
<feature type="compositionally biased region" description="Basic and acidic residues" evidence="1">
    <location>
        <begin position="74"/>
        <end position="84"/>
    </location>
</feature>
<feature type="compositionally biased region" description="Pro residues" evidence="1">
    <location>
        <begin position="1"/>
        <end position="13"/>
    </location>
</feature>
<feature type="compositionally biased region" description="Basic and acidic residues" evidence="1">
    <location>
        <begin position="109"/>
        <end position="127"/>
    </location>
</feature>
<evidence type="ECO:0000256" key="1">
    <source>
        <dbReference type="SAM" id="MobiDB-lite"/>
    </source>
</evidence>
<feature type="domain" description="BRCT" evidence="2">
    <location>
        <begin position="150"/>
        <end position="257"/>
    </location>
</feature>
<reference evidence="3" key="1">
    <citation type="submission" date="2023-03" db="EMBL/GenBank/DDBJ databases">
        <title>Complete genome of Cladonia borealis.</title>
        <authorList>
            <person name="Park H."/>
        </authorList>
    </citation>
    <scope>NUCLEOTIDE SEQUENCE</scope>
    <source>
        <strain evidence="3">ANT050790</strain>
    </source>
</reference>
<protein>
    <recommendedName>
        <fullName evidence="2">BRCT domain-containing protein</fullName>
    </recommendedName>
</protein>
<dbReference type="EMBL" id="JAFEKC020000004">
    <property type="protein sequence ID" value="KAK0514965.1"/>
    <property type="molecule type" value="Genomic_DNA"/>
</dbReference>
<evidence type="ECO:0000259" key="2">
    <source>
        <dbReference type="PROSITE" id="PS50172"/>
    </source>
</evidence>
<gene>
    <name evidence="3" type="ORF">JMJ35_002344</name>
</gene>
<accession>A0AA39V9B1</accession>
<dbReference type="SMART" id="SM00292">
    <property type="entry name" value="BRCT"/>
    <property type="match status" value="1"/>
</dbReference>